<comment type="caution">
    <text evidence="1">The sequence shown here is derived from an EMBL/GenBank/DDBJ whole genome shotgun (WGS) entry which is preliminary data.</text>
</comment>
<reference evidence="1" key="1">
    <citation type="submission" date="2022-10" db="EMBL/GenBank/DDBJ databases">
        <title>Culturing micro-colonial fungi from biological soil crusts in the Mojave desert and describing Neophaeococcomyces mojavensis, and introducing the new genera and species Taxawa tesnikishii.</title>
        <authorList>
            <person name="Kurbessoian T."/>
            <person name="Stajich J.E."/>
        </authorList>
    </citation>
    <scope>NUCLEOTIDE SEQUENCE</scope>
    <source>
        <strain evidence="1">JES_112</strain>
    </source>
</reference>
<dbReference type="Proteomes" id="UP001172386">
    <property type="component" value="Unassembled WGS sequence"/>
</dbReference>
<accession>A0ACC3A153</accession>
<keyword evidence="2" id="KW-1185">Reference proteome</keyword>
<protein>
    <submittedName>
        <fullName evidence="1">Uncharacterized protein</fullName>
    </submittedName>
</protein>
<gene>
    <name evidence="1" type="ORF">H2198_007080</name>
</gene>
<organism evidence="1 2">
    <name type="scientific">Neophaeococcomyces mojaviensis</name>
    <dbReference type="NCBI Taxonomy" id="3383035"/>
    <lineage>
        <taxon>Eukaryota</taxon>
        <taxon>Fungi</taxon>
        <taxon>Dikarya</taxon>
        <taxon>Ascomycota</taxon>
        <taxon>Pezizomycotina</taxon>
        <taxon>Eurotiomycetes</taxon>
        <taxon>Chaetothyriomycetidae</taxon>
        <taxon>Chaetothyriales</taxon>
        <taxon>Chaetothyriales incertae sedis</taxon>
        <taxon>Neophaeococcomyces</taxon>
    </lineage>
</organism>
<sequence length="682" mass="76988">MSEYREPETLLAEIFEDARAYLEKGDFIDEVSEDIENEDLEDAEEVPSHTSGSPVSNLAESFFPSNSVTETDDGPAWGVYSIDPLAFTGNVPAPNSRRWRIPPTCLSDGPMQMTLASNPQSVLSVKKDDRDNCSMQMLPDVLRERKEIFKNQARTWVSKLIARTTISREKGVTELIVTLFVLAVLLVTTDAFIVRVICTAITDEAQYALADPAFSPDGLLNLSKISVKDTNFGCYLNVFTCRRTGVVSAFYVGSATSICSPLCTGVLNRIFQYFPKTPKPENKRLLHEEWLWGEPSRTNEPNFRKMADMGKLPALHRVYTIFVEAFLMSYIGFETDTDVLPARMPWRPVDSISFVRDFREEIGFETFDDIAYLNRSLPLKQTGKGRPDNEPFKCKDPECRSPDKPHKAKGLCATCYSRQIYRFKCRNPECESPDQPHRAKGLCTSCYSPQSSRNRFKCRNPECKSPDQPHCARGLCTSCHKLKVETFKCKNPNCNSPGRPHAAKGLCTSCYNSSYSRERKKDEGFKCKNPGCESPDQPHKAKGLCISCYSLQNSRNRFKCRNPECKSPGQPHWAKGFCVDCYFRQKRETEKEAKKTEQGLSNMSTSTPWQKTTGGKRQRLGSPARPSPDSDWDDEECASDATMELEAPDQIWQPISAPRTSTVHSTIKETGRIWPIVGTFED</sequence>
<evidence type="ECO:0000313" key="1">
    <source>
        <dbReference type="EMBL" id="KAJ9653791.1"/>
    </source>
</evidence>
<dbReference type="EMBL" id="JAPDRQ010000141">
    <property type="protein sequence ID" value="KAJ9653791.1"/>
    <property type="molecule type" value="Genomic_DNA"/>
</dbReference>
<proteinExistence type="predicted"/>
<evidence type="ECO:0000313" key="2">
    <source>
        <dbReference type="Proteomes" id="UP001172386"/>
    </source>
</evidence>
<name>A0ACC3A153_9EURO</name>